<feature type="binding site" evidence="3">
    <location>
        <position position="134"/>
    </location>
    <ligand>
        <name>a divalent metal cation</name>
        <dbReference type="ChEBI" id="CHEBI:60240"/>
        <label>2</label>
    </ligand>
</feature>
<keyword evidence="2" id="KW-0378">Hydrolase</keyword>
<evidence type="ECO:0000313" key="5">
    <source>
        <dbReference type="EMBL" id="ANY76174.1"/>
    </source>
</evidence>
<dbReference type="InterPro" id="IPR001559">
    <property type="entry name" value="Phosphotriesterase"/>
</dbReference>
<dbReference type="GO" id="GO:0008270">
    <property type="term" value="F:zinc ion binding"/>
    <property type="evidence" value="ECO:0007669"/>
    <property type="project" value="InterPro"/>
</dbReference>
<dbReference type="GO" id="GO:0016787">
    <property type="term" value="F:hydrolase activity"/>
    <property type="evidence" value="ECO:0007669"/>
    <property type="project" value="UniProtKB-KW"/>
</dbReference>
<feature type="binding site" evidence="3">
    <location>
        <position position="167"/>
    </location>
    <ligand>
        <name>a divalent metal cation</name>
        <dbReference type="ChEBI" id="CHEBI:60240"/>
        <label>2</label>
    </ligand>
</feature>
<reference evidence="5" key="1">
    <citation type="submission" date="2016-08" db="EMBL/GenBank/DDBJ databases">
        <title>Complete Genome Seqeunce of Paenibacillus sp. nov. IHBB 9852 from high altitute lake of Indian trans-Himalayas.</title>
        <authorList>
            <person name="Kiran S."/>
            <person name="Swarnkar M.K."/>
            <person name="Rana A."/>
            <person name="Tewari R."/>
            <person name="Gulati A."/>
        </authorList>
    </citation>
    <scope>NUCLEOTIDE SEQUENCE [LARGE SCALE GENOMIC DNA]</scope>
    <source>
        <strain evidence="5">IHBB 9852</strain>
    </source>
</reference>
<name>A0A1B2E889_9BACL</name>
<feature type="binding site" evidence="3">
    <location>
        <position position="195"/>
    </location>
    <ligand>
        <name>a divalent metal cation</name>
        <dbReference type="ChEBI" id="CHEBI:60240"/>
        <label>2</label>
    </ligand>
</feature>
<evidence type="ECO:0000256" key="2">
    <source>
        <dbReference type="ARBA" id="ARBA00022801"/>
    </source>
</evidence>
<evidence type="ECO:0000256" key="4">
    <source>
        <dbReference type="PROSITE-ProRule" id="PRU00679"/>
    </source>
</evidence>
<feature type="binding site" evidence="3">
    <location>
        <position position="134"/>
    </location>
    <ligand>
        <name>a divalent metal cation</name>
        <dbReference type="ChEBI" id="CHEBI:60240"/>
        <label>1</label>
    </ligand>
</feature>
<gene>
    <name evidence="5" type="ORF">BBD41_28370</name>
</gene>
<organism evidence="5">
    <name type="scientific">Paenibacillus ihbetae</name>
    <dbReference type="NCBI Taxonomy" id="1870820"/>
    <lineage>
        <taxon>Bacteria</taxon>
        <taxon>Bacillati</taxon>
        <taxon>Bacillota</taxon>
        <taxon>Bacilli</taxon>
        <taxon>Bacillales</taxon>
        <taxon>Paenibacillaceae</taxon>
        <taxon>Paenibacillus</taxon>
    </lineage>
</organism>
<dbReference type="CDD" id="cd00530">
    <property type="entry name" value="PTE"/>
    <property type="match status" value="1"/>
</dbReference>
<dbReference type="SUPFAM" id="SSF51556">
    <property type="entry name" value="Metallo-dependent hydrolases"/>
    <property type="match status" value="1"/>
</dbReference>
<dbReference type="PANTHER" id="PTHR10819">
    <property type="entry name" value="PHOSPHOTRIESTERASE-RELATED"/>
    <property type="match status" value="1"/>
</dbReference>
<proteinExistence type="inferred from homology"/>
<feature type="binding site" evidence="3">
    <location>
        <position position="252"/>
    </location>
    <ligand>
        <name>a divalent metal cation</name>
        <dbReference type="ChEBI" id="CHEBI:60240"/>
        <label>1</label>
    </ligand>
</feature>
<dbReference type="InterPro" id="IPR032466">
    <property type="entry name" value="Metal_Hydrolase"/>
</dbReference>
<sequence length="310" mass="34406">MHIQTVLGPIQPEELGVCACHEHLYVDLSRIKKNEDTCLQDTELVMDDLKSFYAYGGRAVIEVTNDGMGRDARKLVEISKASNIHIVASTGCYKDPFIPEEKQHWNRDQFAEWMIREIRSGIADTGIRPGVIGEIGSSLNEFKPVETELFHGAVAAAKETGLPLSTHTTLGTCALEQIELFTAEGMPLDQVIIGHQDLNEQDEVVLEVLKAGVYVALDTIGKENYRSDNARLESLLKFIEHGYENRLLLSTDLTRKSHLRAFGGQGYDVVLRSFIPALRGRGITDEVINKLLVGNPQRAFSIRKAGDMSA</sequence>
<dbReference type="PANTHER" id="PTHR10819:SF3">
    <property type="entry name" value="PHOSPHOTRIESTERASE-RELATED PROTEIN"/>
    <property type="match status" value="1"/>
</dbReference>
<evidence type="ECO:0000256" key="1">
    <source>
        <dbReference type="ARBA" id="ARBA00022723"/>
    </source>
</evidence>
<dbReference type="EMBL" id="CP016809">
    <property type="protein sequence ID" value="ANY76174.1"/>
    <property type="molecule type" value="Genomic_DNA"/>
</dbReference>
<dbReference type="KEGG" id="pib:BBD41_28370"/>
<dbReference type="PROSITE" id="PS51347">
    <property type="entry name" value="PHOSPHOTRIESTERASE_2"/>
    <property type="match status" value="1"/>
</dbReference>
<dbReference type="AlphaFoldDB" id="A0A1B2E889"/>
<comment type="caution">
    <text evidence="4">Lacks conserved residue(s) required for the propagation of feature annotation.</text>
</comment>
<dbReference type="Pfam" id="PF02126">
    <property type="entry name" value="PTE"/>
    <property type="match status" value="1"/>
</dbReference>
<keyword evidence="1 3" id="KW-0479">Metal-binding</keyword>
<comment type="similarity">
    <text evidence="4">Belongs to the metallo-dependent hydrolases superfamily. Phosphotriesterase family.</text>
</comment>
<dbReference type="PIRSF" id="PIRSF016839">
    <property type="entry name" value="PhP"/>
    <property type="match status" value="1"/>
</dbReference>
<feature type="binding site" evidence="3">
    <location>
        <position position="21"/>
    </location>
    <ligand>
        <name>a divalent metal cation</name>
        <dbReference type="ChEBI" id="CHEBI:60240"/>
        <label>1</label>
    </ligand>
</feature>
<feature type="binding site" evidence="3">
    <location>
        <position position="23"/>
    </location>
    <ligand>
        <name>a divalent metal cation</name>
        <dbReference type="ChEBI" id="CHEBI:60240"/>
        <label>1</label>
    </ligand>
</feature>
<evidence type="ECO:0000256" key="3">
    <source>
        <dbReference type="PIRSR" id="PIRSR601559-52"/>
    </source>
</evidence>
<comment type="cofactor">
    <cofactor evidence="3">
        <name>a divalent metal cation</name>
        <dbReference type="ChEBI" id="CHEBI:60240"/>
    </cofactor>
    <text evidence="3">Binds 2 divalent metal cations per subunit.</text>
</comment>
<accession>A0A1B2E889</accession>
<protein>
    <submittedName>
        <fullName evidence="5">Phosphotriesterase</fullName>
    </submittedName>
</protein>
<dbReference type="RefSeq" id="WP_099480133.1">
    <property type="nucleotide sequence ID" value="NZ_CP016809.1"/>
</dbReference>
<dbReference type="Gene3D" id="3.20.20.140">
    <property type="entry name" value="Metal-dependent hydrolases"/>
    <property type="match status" value="1"/>
</dbReference>